<dbReference type="Gene3D" id="3.60.15.10">
    <property type="entry name" value="Ribonuclease Z/Hydroxyacylglutathione hydrolase-like"/>
    <property type="match status" value="1"/>
</dbReference>
<dbReference type="EMBL" id="JAMDMX010000164">
    <property type="protein sequence ID" value="MCY9697772.1"/>
    <property type="molecule type" value="Genomic_DNA"/>
</dbReference>
<dbReference type="PANTHER" id="PTHR42951:SF15">
    <property type="entry name" value="METALLO-BETA-LACTAMASE SUPERFAMILY PROTEIN"/>
    <property type="match status" value="1"/>
</dbReference>
<evidence type="ECO:0000256" key="1">
    <source>
        <dbReference type="ARBA" id="ARBA00034221"/>
    </source>
</evidence>
<comment type="catalytic activity">
    <reaction evidence="1">
        <text>3',5'-cyclic CMP + H2O = CMP + H(+)</text>
        <dbReference type="Rhea" id="RHEA:72675"/>
        <dbReference type="ChEBI" id="CHEBI:15377"/>
        <dbReference type="ChEBI" id="CHEBI:15378"/>
        <dbReference type="ChEBI" id="CHEBI:58003"/>
        <dbReference type="ChEBI" id="CHEBI:60377"/>
    </reaction>
    <physiologicalReaction direction="left-to-right" evidence="1">
        <dbReference type="Rhea" id="RHEA:72676"/>
    </physiologicalReaction>
</comment>
<dbReference type="InterPro" id="IPR001279">
    <property type="entry name" value="Metallo-B-lactamas"/>
</dbReference>
<gene>
    <name evidence="5" type="ORF">M5X19_33680</name>
</gene>
<evidence type="ECO:0000256" key="2">
    <source>
        <dbReference type="ARBA" id="ARBA00034301"/>
    </source>
</evidence>
<dbReference type="PANTHER" id="PTHR42951">
    <property type="entry name" value="METALLO-BETA-LACTAMASE DOMAIN-CONTAINING"/>
    <property type="match status" value="1"/>
</dbReference>
<dbReference type="InterPro" id="IPR036866">
    <property type="entry name" value="RibonucZ/Hydroxyglut_hydro"/>
</dbReference>
<dbReference type="SUPFAM" id="SSF56281">
    <property type="entry name" value="Metallo-hydrolase/oxidoreductase"/>
    <property type="match status" value="1"/>
</dbReference>
<dbReference type="InterPro" id="IPR050855">
    <property type="entry name" value="NDM-1-like"/>
</dbReference>
<organism evidence="5 6">
    <name type="scientific">Paenibacillus alginolyticus</name>
    <dbReference type="NCBI Taxonomy" id="59839"/>
    <lineage>
        <taxon>Bacteria</taxon>
        <taxon>Bacillati</taxon>
        <taxon>Bacillota</taxon>
        <taxon>Bacilli</taxon>
        <taxon>Bacillales</taxon>
        <taxon>Paenibacillaceae</taxon>
        <taxon>Paenibacillus</taxon>
    </lineage>
</organism>
<evidence type="ECO:0000259" key="4">
    <source>
        <dbReference type="SMART" id="SM00849"/>
    </source>
</evidence>
<name>A0ABT4GNH6_9BACL</name>
<reference evidence="5 6" key="1">
    <citation type="submission" date="2022-05" db="EMBL/GenBank/DDBJ databases">
        <title>Genome Sequencing of Bee-Associated Microbes.</title>
        <authorList>
            <person name="Dunlap C."/>
        </authorList>
    </citation>
    <scope>NUCLEOTIDE SEQUENCE [LARGE SCALE GENOMIC DNA]</scope>
    <source>
        <strain evidence="5 6">NRRL B-14421</strain>
    </source>
</reference>
<comment type="catalytic activity">
    <reaction evidence="3">
        <text>3',5'-cyclic UMP + H2O = UMP + H(+)</text>
        <dbReference type="Rhea" id="RHEA:70575"/>
        <dbReference type="ChEBI" id="CHEBI:15377"/>
        <dbReference type="ChEBI" id="CHEBI:15378"/>
        <dbReference type="ChEBI" id="CHEBI:57865"/>
        <dbReference type="ChEBI" id="CHEBI:184387"/>
    </reaction>
    <physiologicalReaction direction="left-to-right" evidence="3">
        <dbReference type="Rhea" id="RHEA:70576"/>
    </physiologicalReaction>
</comment>
<comment type="function">
    <text evidence="2">Counteracts the endogenous Pycsar antiviral defense system. Phosphodiesterase that enables metal-dependent hydrolysis of host cyclic nucleotide Pycsar defense signals such as cCMP and cUMP.</text>
</comment>
<evidence type="ECO:0000256" key="3">
    <source>
        <dbReference type="ARBA" id="ARBA00048505"/>
    </source>
</evidence>
<keyword evidence="6" id="KW-1185">Reference proteome</keyword>
<evidence type="ECO:0000313" key="6">
    <source>
        <dbReference type="Proteomes" id="UP001527099"/>
    </source>
</evidence>
<feature type="domain" description="Metallo-beta-lactamase" evidence="4">
    <location>
        <begin position="22"/>
        <end position="231"/>
    </location>
</feature>
<comment type="caution">
    <text evidence="5">The sequence shown here is derived from an EMBL/GenBank/DDBJ whole genome shotgun (WGS) entry which is preliminary data.</text>
</comment>
<protein>
    <submittedName>
        <fullName evidence="5">MBL fold metallo-hydrolase</fullName>
    </submittedName>
</protein>
<dbReference type="Pfam" id="PF00753">
    <property type="entry name" value="Lactamase_B"/>
    <property type="match status" value="1"/>
</dbReference>
<evidence type="ECO:0000313" key="5">
    <source>
        <dbReference type="EMBL" id="MCY9697772.1"/>
    </source>
</evidence>
<accession>A0ABT4GNH6</accession>
<dbReference type="Proteomes" id="UP001527099">
    <property type="component" value="Unassembled WGS sequence"/>
</dbReference>
<dbReference type="RefSeq" id="WP_268618373.1">
    <property type="nucleotide sequence ID" value="NZ_JAMDMX010000164.1"/>
</dbReference>
<sequence length="251" mass="27451">MQIANGIYMLELSVPVMGRIDVIHPTLFSDEGGAILVDTGYPGILPLIQSAMEEHNVPFGHLKKIIITHQDIDHIGSLPDIISKSPHKLDILASEIEKPYIQGEKMLIKITPESIEQAVARLPADISPEWRKAFRSALENPPKGPVNGILEDGFELPNCGGIIIIHTPGHTPGHVSLYHKQSKTLIAADALVVSNGQLLGPIPEYSVNYELAMQSINKFVKYDIEAVICYHGGLYTDNVNQRIAELAATSI</sequence>
<dbReference type="CDD" id="cd07721">
    <property type="entry name" value="yflN-like_MBL-fold"/>
    <property type="match status" value="1"/>
</dbReference>
<dbReference type="SMART" id="SM00849">
    <property type="entry name" value="Lactamase_B"/>
    <property type="match status" value="1"/>
</dbReference>
<proteinExistence type="predicted"/>